<evidence type="ECO:0000256" key="2">
    <source>
        <dbReference type="ARBA" id="ARBA00010488"/>
    </source>
</evidence>
<keyword evidence="3" id="KW-1003">Cell membrane</keyword>
<dbReference type="Pfam" id="PF19087">
    <property type="entry name" value="DUF5776"/>
    <property type="match status" value="1"/>
</dbReference>
<keyword evidence="4 8" id="KW-0808">Transferase</keyword>
<dbReference type="KEGG" id="wci:WS105_0761"/>
<protein>
    <submittedName>
        <fullName evidence="8">CDP-glycerol:poly(Glycerophosphate) glycerophosphotransferase</fullName>
    </submittedName>
</protein>
<keyword evidence="6" id="KW-0472">Membrane</keyword>
<dbReference type="InterPro" id="IPR051612">
    <property type="entry name" value="Teichoic_Acid_Biosynth"/>
</dbReference>
<dbReference type="InterPro" id="IPR007554">
    <property type="entry name" value="Glycerophosphate_synth"/>
</dbReference>
<dbReference type="InterPro" id="IPR043149">
    <property type="entry name" value="TagF_N"/>
</dbReference>
<proteinExistence type="inferred from homology"/>
<dbReference type="GO" id="GO:0019350">
    <property type="term" value="P:teichoic acid biosynthetic process"/>
    <property type="evidence" value="ECO:0007669"/>
    <property type="project" value="UniProtKB-KW"/>
</dbReference>
<name>A0A075U0A6_9LACO</name>
<dbReference type="RefSeq" id="WP_009496484.1">
    <property type="nucleotide sequence ID" value="NZ_CP009223.1"/>
</dbReference>
<dbReference type="OrthoDB" id="9811865at2"/>
<dbReference type="STRING" id="759620.WS105_0761"/>
<dbReference type="PATRIC" id="fig|759620.7.peg.724"/>
<dbReference type="Pfam" id="PF04464">
    <property type="entry name" value="Glyphos_transf"/>
    <property type="match status" value="1"/>
</dbReference>
<dbReference type="EMBL" id="CP009223">
    <property type="protein sequence ID" value="AIM62953.1"/>
    <property type="molecule type" value="Genomic_DNA"/>
</dbReference>
<organism evidence="8 9">
    <name type="scientific">Weissella ceti</name>
    <dbReference type="NCBI Taxonomy" id="759620"/>
    <lineage>
        <taxon>Bacteria</taxon>
        <taxon>Bacillati</taxon>
        <taxon>Bacillota</taxon>
        <taxon>Bacilli</taxon>
        <taxon>Lactobacillales</taxon>
        <taxon>Lactobacillaceae</taxon>
        <taxon>Weissella</taxon>
    </lineage>
</organism>
<keyword evidence="5" id="KW-0777">Teichoic acid biosynthesis</keyword>
<evidence type="ECO:0000256" key="5">
    <source>
        <dbReference type="ARBA" id="ARBA00022944"/>
    </source>
</evidence>
<dbReference type="InterPro" id="IPR043148">
    <property type="entry name" value="TagF_C"/>
</dbReference>
<dbReference type="KEGG" id="wct:WS74_0701"/>
<reference evidence="9" key="2">
    <citation type="submission" date="2014-08" db="EMBL/GenBank/DDBJ databases">
        <title>Complete genome of Weissella ceti strain WS74 isolated from diseased rainbow trout in Brazil.</title>
        <authorList>
            <person name="Figueiredo H.C.P."/>
            <person name="Leal C.A.G."/>
            <person name="Pereira F.L."/>
            <person name="Soares S.C."/>
            <person name="Dorella F.A."/>
            <person name="Carvalho A.F."/>
            <person name="Azevedo V.A.C."/>
        </authorList>
    </citation>
    <scope>NUCLEOTIDE SEQUENCE [LARGE SCALE GENOMIC DNA]</scope>
    <source>
        <strain evidence="9">WS74</strain>
    </source>
</reference>
<dbReference type="Proteomes" id="UP000029079">
    <property type="component" value="Chromosome"/>
</dbReference>
<dbReference type="PANTHER" id="PTHR37316:SF2">
    <property type="entry name" value="TEICHOIC ACID RIBITOL-PHOSPHATE POLYMERASE TARK"/>
    <property type="match status" value="1"/>
</dbReference>
<dbReference type="Gene3D" id="3.40.50.12580">
    <property type="match status" value="1"/>
</dbReference>
<dbReference type="GO" id="GO:0005886">
    <property type="term" value="C:plasma membrane"/>
    <property type="evidence" value="ECO:0007669"/>
    <property type="project" value="UniProtKB-SubCell"/>
</dbReference>
<accession>A0A075U0A6</accession>
<evidence type="ECO:0000256" key="4">
    <source>
        <dbReference type="ARBA" id="ARBA00022679"/>
    </source>
</evidence>
<dbReference type="InterPro" id="IPR044081">
    <property type="entry name" value="DUF5776"/>
</dbReference>
<dbReference type="Gene3D" id="3.40.50.11820">
    <property type="match status" value="1"/>
</dbReference>
<sequence length="573" mass="66685">MIEKLDTDGTEYLIIEDFPRQVLALVDQPIFTAVQLTNATPKDTLNMHEVLTIDGLRWSENGVPFLKSERGYIKADNNDLKLLDLQANTYIFENVTDVLVTMPSNYYTDINFNDETRLTKQTQRGQMVQVQAVEWTQDGIPRLKTADGYLTAEKEFMSTHSKPVAYLEKLARKGIKGLHKVRGFVHRVRTKIKKTYFKLVYLFACRFAKINENRILFLSDSRSDLSGNFQYIVEEIERQELDFDLSFHLKKTNSEKKTWREYTQLAWGIATSRYVILDDYYPIIYPLKIRDGVDLIQVWHAVGAFKTFGFSRVGKPGGPNPKSKNHRNYDYAIVSSTNVAPYYAEGFGIDREKVLPLGAPRTDLFFNEDKKKADIIELEEQLPFIKDKKVILFAPTFRGSGQRTAHYPYEWLDFKALYDNLASQDFVFLMKIHPFVKNSLNIPAEYTDFFYDVSNYREINDLLLVSDVLITDYSSVVFEYSLLKKKTIFFTPDLEEYIADRDFYVEFNEFVPGPIARDFETLVHEIEDYENADEARLNGFLDYYFDDLDGNASKRFVDALQNGFETVRPHKQK</sequence>
<dbReference type="KEGG" id="wce:WS08_0699"/>
<dbReference type="PANTHER" id="PTHR37316">
    <property type="entry name" value="TEICHOIC ACID GLYCEROL-PHOSPHATE PRIMASE"/>
    <property type="match status" value="1"/>
</dbReference>
<gene>
    <name evidence="8" type="ORF">WS74_0701</name>
</gene>
<comment type="subcellular location">
    <subcellularLocation>
        <location evidence="1">Cell membrane</location>
        <topology evidence="1">Peripheral membrane protein</topology>
    </subcellularLocation>
</comment>
<evidence type="ECO:0000256" key="3">
    <source>
        <dbReference type="ARBA" id="ARBA00022475"/>
    </source>
</evidence>
<dbReference type="AlphaFoldDB" id="A0A075U0A6"/>
<keyword evidence="9" id="KW-1185">Reference proteome</keyword>
<dbReference type="GO" id="GO:0047355">
    <property type="term" value="F:CDP-glycerol glycerophosphotransferase activity"/>
    <property type="evidence" value="ECO:0007669"/>
    <property type="project" value="InterPro"/>
</dbReference>
<evidence type="ECO:0000256" key="6">
    <source>
        <dbReference type="ARBA" id="ARBA00023136"/>
    </source>
</evidence>
<evidence type="ECO:0000313" key="8">
    <source>
        <dbReference type="EMBL" id="AIM62953.1"/>
    </source>
</evidence>
<evidence type="ECO:0000313" key="9">
    <source>
        <dbReference type="Proteomes" id="UP000029079"/>
    </source>
</evidence>
<dbReference type="SUPFAM" id="SSF53756">
    <property type="entry name" value="UDP-Glycosyltransferase/glycogen phosphorylase"/>
    <property type="match status" value="1"/>
</dbReference>
<reference evidence="8 9" key="1">
    <citation type="journal article" date="2014" name="Genome Announc.">
        <title>Complete Genome Sequences of Fish Pathogenic Weissella ceti Strains WS74 and WS105.</title>
        <authorList>
            <person name="Figueiredo H.C."/>
            <person name="Leal C.A."/>
            <person name="Dorella F.A."/>
            <person name="Carvalho A.F."/>
            <person name="Soares S.C."/>
            <person name="Pereira F.L."/>
            <person name="Azevedo V.A."/>
        </authorList>
    </citation>
    <scope>NUCLEOTIDE SEQUENCE [LARGE SCALE GENOMIC DNA]</scope>
    <source>
        <strain evidence="8 9">WS74</strain>
    </source>
</reference>
<evidence type="ECO:0000259" key="7">
    <source>
        <dbReference type="Pfam" id="PF19087"/>
    </source>
</evidence>
<comment type="similarity">
    <text evidence="2">Belongs to the CDP-glycerol glycerophosphotransferase family.</text>
</comment>
<feature type="domain" description="DUF5776" evidence="7">
    <location>
        <begin position="90"/>
        <end position="156"/>
    </location>
</feature>
<evidence type="ECO:0000256" key="1">
    <source>
        <dbReference type="ARBA" id="ARBA00004202"/>
    </source>
</evidence>